<dbReference type="PANTHER" id="PTHR28259:SF1">
    <property type="entry name" value="FLUORIDE EXPORT PROTEIN 1-RELATED"/>
    <property type="match status" value="1"/>
</dbReference>
<dbReference type="InterPro" id="IPR003691">
    <property type="entry name" value="FluC"/>
</dbReference>
<gene>
    <name evidence="12 13" type="primary">crcB</name>
    <name evidence="12" type="synonym">fluC</name>
    <name evidence="13" type="ORF">MST27_05930</name>
</gene>
<evidence type="ECO:0000256" key="5">
    <source>
        <dbReference type="ARBA" id="ARBA00022989"/>
    </source>
</evidence>
<evidence type="ECO:0000256" key="3">
    <source>
        <dbReference type="ARBA" id="ARBA00022519"/>
    </source>
</evidence>
<comment type="subcellular location">
    <subcellularLocation>
        <location evidence="1 12">Cell membrane</location>
        <topology evidence="1 12">Multi-pass membrane protein</topology>
    </subcellularLocation>
</comment>
<sequence>MMRVLLAVVAGGVLGTLIRFGVSTWVASSWPRHFYLATLVVNLIGCLAIGYLYATFLLRPEWSPELRNGLMIGFLGALTTFSSFSLDGLRLFESGQIGMAFIYLAASVIGGVLAAWVGLTLGRL</sequence>
<keyword evidence="12" id="KW-0813">Transport</keyword>
<keyword evidence="12" id="KW-0479">Metal-binding</keyword>
<organism evidence="13 14">
    <name type="scientific">Stutzerimonas marianensis</name>
    <dbReference type="NCBI Taxonomy" id="2929513"/>
    <lineage>
        <taxon>Bacteria</taxon>
        <taxon>Pseudomonadati</taxon>
        <taxon>Pseudomonadota</taxon>
        <taxon>Gammaproteobacteria</taxon>
        <taxon>Pseudomonadales</taxon>
        <taxon>Pseudomonadaceae</taxon>
        <taxon>Stutzerimonas</taxon>
    </lineage>
</organism>
<evidence type="ECO:0000256" key="4">
    <source>
        <dbReference type="ARBA" id="ARBA00022692"/>
    </source>
</evidence>
<proteinExistence type="inferred from homology"/>
<comment type="caution">
    <text evidence="13">The sequence shown here is derived from an EMBL/GenBank/DDBJ whole genome shotgun (WGS) entry which is preliminary data.</text>
</comment>
<accession>A0A9X2ARU5</accession>
<dbReference type="Pfam" id="PF02537">
    <property type="entry name" value="CRCB"/>
    <property type="match status" value="1"/>
</dbReference>
<feature type="transmembrane region" description="Helical" evidence="12">
    <location>
        <begin position="35"/>
        <end position="58"/>
    </location>
</feature>
<evidence type="ECO:0000256" key="12">
    <source>
        <dbReference type="HAMAP-Rule" id="MF_00454"/>
    </source>
</evidence>
<comment type="catalytic activity">
    <reaction evidence="11">
        <text>fluoride(in) = fluoride(out)</text>
        <dbReference type="Rhea" id="RHEA:76159"/>
        <dbReference type="ChEBI" id="CHEBI:17051"/>
    </reaction>
    <physiologicalReaction direction="left-to-right" evidence="11">
        <dbReference type="Rhea" id="RHEA:76160"/>
    </physiologicalReaction>
</comment>
<feature type="transmembrane region" description="Helical" evidence="12">
    <location>
        <begin position="70"/>
        <end position="89"/>
    </location>
</feature>
<comment type="activity regulation">
    <text evidence="12">Na(+) is not transported, but it plays an essential structural role and its presence is essential for fluoride channel function.</text>
</comment>
<dbReference type="PANTHER" id="PTHR28259">
    <property type="entry name" value="FLUORIDE EXPORT PROTEIN 1-RELATED"/>
    <property type="match status" value="1"/>
</dbReference>
<dbReference type="AlphaFoldDB" id="A0A9X2ARU5"/>
<keyword evidence="2 12" id="KW-1003">Cell membrane</keyword>
<keyword evidence="5 12" id="KW-1133">Transmembrane helix</keyword>
<keyword evidence="6 12" id="KW-0915">Sodium</keyword>
<dbReference type="NCBIfam" id="NF010830">
    <property type="entry name" value="PRK14234.1"/>
    <property type="match status" value="1"/>
</dbReference>
<feature type="binding site" evidence="12">
    <location>
        <position position="79"/>
    </location>
    <ligand>
        <name>Na(+)</name>
        <dbReference type="ChEBI" id="CHEBI:29101"/>
        <note>structural</note>
    </ligand>
</feature>
<dbReference type="GO" id="GO:0140114">
    <property type="term" value="P:cellular detoxification of fluoride"/>
    <property type="evidence" value="ECO:0007669"/>
    <property type="project" value="UniProtKB-UniRule"/>
</dbReference>
<comment type="similarity">
    <text evidence="10 12">Belongs to the fluoride channel Fluc/FEX (TC 1.A.43) family.</text>
</comment>
<feature type="binding site" evidence="12">
    <location>
        <position position="76"/>
    </location>
    <ligand>
        <name>Na(+)</name>
        <dbReference type="ChEBI" id="CHEBI:29101"/>
        <note>structural</note>
    </ligand>
</feature>
<evidence type="ECO:0000256" key="8">
    <source>
        <dbReference type="ARBA" id="ARBA00023136"/>
    </source>
</evidence>
<dbReference type="GO" id="GO:0062054">
    <property type="term" value="F:fluoride channel activity"/>
    <property type="evidence" value="ECO:0007669"/>
    <property type="project" value="UniProtKB-UniRule"/>
</dbReference>
<feature type="transmembrane region" description="Helical" evidence="12">
    <location>
        <begin position="101"/>
        <end position="121"/>
    </location>
</feature>
<dbReference type="Proteomes" id="UP001139682">
    <property type="component" value="Unassembled WGS sequence"/>
</dbReference>
<name>A0A9X2ARU5_9GAMM</name>
<keyword evidence="9 12" id="KW-0407">Ion channel</keyword>
<keyword evidence="7 12" id="KW-0406">Ion transport</keyword>
<dbReference type="RefSeq" id="WP_243605385.1">
    <property type="nucleotide sequence ID" value="NZ_JALGRD010000003.1"/>
</dbReference>
<protein>
    <recommendedName>
        <fullName evidence="12">Fluoride-specific ion channel FluC</fullName>
    </recommendedName>
</protein>
<keyword evidence="4 12" id="KW-0812">Transmembrane</keyword>
<dbReference type="HAMAP" id="MF_00454">
    <property type="entry name" value="FluC"/>
    <property type="match status" value="1"/>
</dbReference>
<dbReference type="GO" id="GO:0005886">
    <property type="term" value="C:plasma membrane"/>
    <property type="evidence" value="ECO:0007669"/>
    <property type="project" value="UniProtKB-SubCell"/>
</dbReference>
<evidence type="ECO:0000313" key="14">
    <source>
        <dbReference type="Proteomes" id="UP001139682"/>
    </source>
</evidence>
<dbReference type="EMBL" id="JALGRD010000003">
    <property type="protein sequence ID" value="MCJ0972905.1"/>
    <property type="molecule type" value="Genomic_DNA"/>
</dbReference>
<evidence type="ECO:0000256" key="11">
    <source>
        <dbReference type="ARBA" id="ARBA00035585"/>
    </source>
</evidence>
<evidence type="ECO:0000256" key="7">
    <source>
        <dbReference type="ARBA" id="ARBA00023065"/>
    </source>
</evidence>
<evidence type="ECO:0000313" key="13">
    <source>
        <dbReference type="EMBL" id="MCJ0972905.1"/>
    </source>
</evidence>
<evidence type="ECO:0000256" key="9">
    <source>
        <dbReference type="ARBA" id="ARBA00023303"/>
    </source>
</evidence>
<evidence type="ECO:0000256" key="1">
    <source>
        <dbReference type="ARBA" id="ARBA00004651"/>
    </source>
</evidence>
<evidence type="ECO:0000256" key="2">
    <source>
        <dbReference type="ARBA" id="ARBA00022475"/>
    </source>
</evidence>
<evidence type="ECO:0000256" key="10">
    <source>
        <dbReference type="ARBA" id="ARBA00035120"/>
    </source>
</evidence>
<dbReference type="GO" id="GO:0046872">
    <property type="term" value="F:metal ion binding"/>
    <property type="evidence" value="ECO:0007669"/>
    <property type="project" value="UniProtKB-KW"/>
</dbReference>
<keyword evidence="8 12" id="KW-0472">Membrane</keyword>
<evidence type="ECO:0000256" key="6">
    <source>
        <dbReference type="ARBA" id="ARBA00023053"/>
    </source>
</evidence>
<keyword evidence="3" id="KW-0997">Cell inner membrane</keyword>
<comment type="function">
    <text evidence="12">Fluoride-specific ion channel. Important for reducing fluoride concentration in the cell, thus reducing its toxicity.</text>
</comment>
<keyword evidence="14" id="KW-1185">Reference proteome</keyword>
<reference evidence="13" key="1">
    <citation type="submission" date="2022-03" db="EMBL/GenBank/DDBJ databases">
        <title>Pseudomonas marianensis sp. nov., a marine bacterium isolated from deep-sea sediments of the Mariana Trench.</title>
        <authorList>
            <person name="Wei Y."/>
        </authorList>
    </citation>
    <scope>NUCLEOTIDE SEQUENCE</scope>
    <source>
        <strain evidence="13">PS1</strain>
    </source>
</reference>